<dbReference type="Proteomes" id="UP000821837">
    <property type="component" value="Chromosome 1"/>
</dbReference>
<dbReference type="InterPro" id="IPR012966">
    <property type="entry name" value="AHD"/>
</dbReference>
<evidence type="ECO:0000256" key="2">
    <source>
        <dbReference type="SAM" id="MobiDB-lite"/>
    </source>
</evidence>
<keyword evidence="5" id="KW-1185">Reference proteome</keyword>
<reference evidence="4" key="2">
    <citation type="submission" date="2021-09" db="EMBL/GenBank/DDBJ databases">
        <authorList>
            <person name="Jia N."/>
            <person name="Wang J."/>
            <person name="Shi W."/>
            <person name="Du L."/>
            <person name="Sun Y."/>
            <person name="Zhan W."/>
            <person name="Jiang J."/>
            <person name="Wang Q."/>
            <person name="Zhang B."/>
            <person name="Ji P."/>
            <person name="Sakyi L.B."/>
            <person name="Cui X."/>
            <person name="Yuan T."/>
            <person name="Jiang B."/>
            <person name="Yang W."/>
            <person name="Lam T.T.-Y."/>
            <person name="Chang Q."/>
            <person name="Ding S."/>
            <person name="Wang X."/>
            <person name="Zhu J."/>
            <person name="Ruan X."/>
            <person name="Zhao L."/>
            <person name="Wei J."/>
            <person name="Que T."/>
            <person name="Du C."/>
            <person name="Cheng J."/>
            <person name="Dai P."/>
            <person name="Han X."/>
            <person name="Huang E."/>
            <person name="Gao Y."/>
            <person name="Liu J."/>
            <person name="Shao H."/>
            <person name="Ye R."/>
            <person name="Li L."/>
            <person name="Wei W."/>
            <person name="Wang X."/>
            <person name="Wang C."/>
            <person name="Huo Q."/>
            <person name="Li W."/>
            <person name="Guo W."/>
            <person name="Chen H."/>
            <person name="Chen S."/>
            <person name="Zhou L."/>
            <person name="Zhou L."/>
            <person name="Ni X."/>
            <person name="Tian J."/>
            <person name="Zhou Y."/>
            <person name="Sheng Y."/>
            <person name="Liu T."/>
            <person name="Pan Y."/>
            <person name="Xia L."/>
            <person name="Li J."/>
            <person name="Zhao F."/>
            <person name="Cao W."/>
        </authorList>
    </citation>
    <scope>NUCLEOTIDE SEQUENCE</scope>
    <source>
        <strain evidence="4">Rsan-2018</strain>
        <tissue evidence="4">Larvae</tissue>
    </source>
</reference>
<feature type="compositionally biased region" description="Polar residues" evidence="2">
    <location>
        <begin position="149"/>
        <end position="168"/>
    </location>
</feature>
<name>A0A9D4QG43_RHISA</name>
<dbReference type="InterPro" id="IPR051364">
    <property type="entry name" value="Cytokinesis/Rho-signaling"/>
</dbReference>
<dbReference type="PANTHER" id="PTHR21538:SF23">
    <property type="entry name" value="ANILLIN"/>
    <property type="match status" value="1"/>
</dbReference>
<evidence type="ECO:0000259" key="3">
    <source>
        <dbReference type="Pfam" id="PF08174"/>
    </source>
</evidence>
<organism evidence="4 5">
    <name type="scientific">Rhipicephalus sanguineus</name>
    <name type="common">Brown dog tick</name>
    <name type="synonym">Ixodes sanguineus</name>
    <dbReference type="NCBI Taxonomy" id="34632"/>
    <lineage>
        <taxon>Eukaryota</taxon>
        <taxon>Metazoa</taxon>
        <taxon>Ecdysozoa</taxon>
        <taxon>Arthropoda</taxon>
        <taxon>Chelicerata</taxon>
        <taxon>Arachnida</taxon>
        <taxon>Acari</taxon>
        <taxon>Parasitiformes</taxon>
        <taxon>Ixodida</taxon>
        <taxon>Ixodoidea</taxon>
        <taxon>Ixodidae</taxon>
        <taxon>Rhipicephalinae</taxon>
        <taxon>Rhipicephalus</taxon>
        <taxon>Rhipicephalus</taxon>
    </lineage>
</organism>
<sequence length="870" mass="96069">MECEAALLSSTGRCLRWRYNKVATMLGYVDYGKSRNSAVFALRRASSKSAEDAEWVALPRYALAGDDNEAPRGLAALRRKRDVSPNFGSKESCQALSQAVALDDERKRAPRGLAALRRRQEVLLEADIVPSSTSGSKSTLAKIDKPKQPASSNEVEVNRLHASSQKNNNWDPKVIASLEAQGFMKSPSASKLSYSFKPNACHEAPDNSDCLSGVETYEVSSTVSPPLPPPLPSAKTVVNTKKTVAKVNMPSVTTMHQQPLNNSRQGGLPQRSEAQQMVRDPSELSLQQRKALFEAAVVAEQAQQPCEAPENLSVAQRKALFEQQMKLSKAAAERSYPVVKQNKPLEKLASNQAKTSVAPSHCEVTVEEPERHCSVAEARARLEAMTQQKERELTPEFQSFKTVTLLSSVSNNACPGESPVSSTGSVGSITHAHFSTMVQPTPKRVEMSVSDSFEECEYKPHVGIVSENSSDLSTSSESPRTVQPAVLSSTYEDEVMDESGLGDSWEQTLEDVEGAARKMVRNPCDVAAYDKHYAQVKALEEEIAKQKALMTESTTETREEFRNHNFEVNKEGTSPEKECVVGSMKKEVSKNRLYPELPPMDWNDVPTVTPPPKPSRAPPPPEDDQPLVHTQSVYRRKVCTPIRQAEQPSKPCQMQLPSLVQLTNQLDIQEQIRALCREAEAQSVVMAQASRALDVCRSTMEFLGSAEQVEGERLLLLATERRQACLAEVERLKTRGGCGDDEVVPERACLTLSQLQLPLKREFLAAQLEGILGEDVHYFLCLVKHGAQVLASQMLSTTDNAGTNALSFSNHMTLRDLRADFSVKVQIYALSMFEEVGGFGAWHRRWCVLAENRLSYWRYPEDEGSKASVA</sequence>
<feature type="region of interest" description="Disordered" evidence="2">
    <location>
        <begin position="594"/>
        <end position="627"/>
    </location>
</feature>
<feature type="region of interest" description="Disordered" evidence="2">
    <location>
        <begin position="131"/>
        <end position="168"/>
    </location>
</feature>
<dbReference type="EMBL" id="JABSTV010001245">
    <property type="protein sequence ID" value="KAH7981719.1"/>
    <property type="molecule type" value="Genomic_DNA"/>
</dbReference>
<evidence type="ECO:0000256" key="1">
    <source>
        <dbReference type="SAM" id="Coils"/>
    </source>
</evidence>
<dbReference type="VEuPathDB" id="VectorBase:RSAN_039276"/>
<keyword evidence="1" id="KW-0175">Coiled coil</keyword>
<dbReference type="GO" id="GO:0000281">
    <property type="term" value="P:mitotic cytokinesis"/>
    <property type="evidence" value="ECO:0007669"/>
    <property type="project" value="TreeGrafter"/>
</dbReference>
<reference evidence="4" key="1">
    <citation type="journal article" date="2020" name="Cell">
        <title>Large-Scale Comparative Analyses of Tick Genomes Elucidate Their Genetic Diversity and Vector Capacities.</title>
        <authorList>
            <consortium name="Tick Genome and Microbiome Consortium (TIGMIC)"/>
            <person name="Jia N."/>
            <person name="Wang J."/>
            <person name="Shi W."/>
            <person name="Du L."/>
            <person name="Sun Y."/>
            <person name="Zhan W."/>
            <person name="Jiang J.F."/>
            <person name="Wang Q."/>
            <person name="Zhang B."/>
            <person name="Ji P."/>
            <person name="Bell-Sakyi L."/>
            <person name="Cui X.M."/>
            <person name="Yuan T.T."/>
            <person name="Jiang B.G."/>
            <person name="Yang W.F."/>
            <person name="Lam T.T."/>
            <person name="Chang Q.C."/>
            <person name="Ding S.J."/>
            <person name="Wang X.J."/>
            <person name="Zhu J.G."/>
            <person name="Ruan X.D."/>
            <person name="Zhao L."/>
            <person name="Wei J.T."/>
            <person name="Ye R.Z."/>
            <person name="Que T.C."/>
            <person name="Du C.H."/>
            <person name="Zhou Y.H."/>
            <person name="Cheng J.X."/>
            <person name="Dai P.F."/>
            <person name="Guo W.B."/>
            <person name="Han X.H."/>
            <person name="Huang E.J."/>
            <person name="Li L.F."/>
            <person name="Wei W."/>
            <person name="Gao Y.C."/>
            <person name="Liu J.Z."/>
            <person name="Shao H.Z."/>
            <person name="Wang X."/>
            <person name="Wang C.C."/>
            <person name="Yang T.C."/>
            <person name="Huo Q.B."/>
            <person name="Li W."/>
            <person name="Chen H.Y."/>
            <person name="Chen S.E."/>
            <person name="Zhou L.G."/>
            <person name="Ni X.B."/>
            <person name="Tian J.H."/>
            <person name="Sheng Y."/>
            <person name="Liu T."/>
            <person name="Pan Y.S."/>
            <person name="Xia L.Y."/>
            <person name="Li J."/>
            <person name="Zhao F."/>
            <person name="Cao W.C."/>
        </authorList>
    </citation>
    <scope>NUCLEOTIDE SEQUENCE</scope>
    <source>
        <strain evidence="4">Rsan-2018</strain>
    </source>
</reference>
<dbReference type="Pfam" id="PF08174">
    <property type="entry name" value="Anillin"/>
    <property type="match status" value="1"/>
</dbReference>
<dbReference type="InterPro" id="IPR011993">
    <property type="entry name" value="PH-like_dom_sf"/>
</dbReference>
<gene>
    <name evidence="4" type="ORF">HPB52_000965</name>
</gene>
<proteinExistence type="predicted"/>
<dbReference type="GO" id="GO:0031106">
    <property type="term" value="P:septin ring organization"/>
    <property type="evidence" value="ECO:0007669"/>
    <property type="project" value="TreeGrafter"/>
</dbReference>
<dbReference type="AlphaFoldDB" id="A0A9D4QG43"/>
<feature type="domain" description="Anillin homology" evidence="3">
    <location>
        <begin position="747"/>
        <end position="837"/>
    </location>
</feature>
<evidence type="ECO:0000313" key="5">
    <source>
        <dbReference type="Proteomes" id="UP000821837"/>
    </source>
</evidence>
<evidence type="ECO:0000313" key="4">
    <source>
        <dbReference type="EMBL" id="KAH7981719.1"/>
    </source>
</evidence>
<dbReference type="Gene3D" id="2.30.29.30">
    <property type="entry name" value="Pleckstrin-homology domain (PH domain)/Phosphotyrosine-binding domain (PTB)"/>
    <property type="match status" value="1"/>
</dbReference>
<feature type="compositionally biased region" description="Pro residues" evidence="2">
    <location>
        <begin position="608"/>
        <end position="620"/>
    </location>
</feature>
<accession>A0A9D4QG43</accession>
<feature type="coiled-coil region" evidence="1">
    <location>
        <begin position="529"/>
        <end position="556"/>
    </location>
</feature>
<comment type="caution">
    <text evidence="4">The sequence shown here is derived from an EMBL/GenBank/DDBJ whole genome shotgun (WGS) entry which is preliminary data.</text>
</comment>
<dbReference type="GO" id="GO:0005826">
    <property type="term" value="C:actomyosin contractile ring"/>
    <property type="evidence" value="ECO:0007669"/>
    <property type="project" value="TreeGrafter"/>
</dbReference>
<protein>
    <recommendedName>
        <fullName evidence="3">Anillin homology domain-containing protein</fullName>
    </recommendedName>
</protein>
<dbReference type="PANTHER" id="PTHR21538">
    <property type="entry name" value="ANILLIN/RHOTEKIN RTKN"/>
    <property type="match status" value="1"/>
</dbReference>
<dbReference type="GO" id="GO:0000915">
    <property type="term" value="P:actomyosin contractile ring assembly"/>
    <property type="evidence" value="ECO:0007669"/>
    <property type="project" value="TreeGrafter"/>
</dbReference>